<reference evidence="2 3" key="1">
    <citation type="journal article" date="2024" name="J. Plant Pathol.">
        <title>Sequence and assembly of the genome of Seiridium unicorne, isolate CBS 538.82, causal agent of cypress canker disease.</title>
        <authorList>
            <person name="Scali E."/>
            <person name="Rocca G.D."/>
            <person name="Danti R."/>
            <person name="Garbelotto M."/>
            <person name="Barberini S."/>
            <person name="Baroncelli R."/>
            <person name="Emiliani G."/>
        </authorList>
    </citation>
    <scope>NUCLEOTIDE SEQUENCE [LARGE SCALE GENOMIC DNA]</scope>
    <source>
        <strain evidence="2 3">BM-138-508</strain>
    </source>
</reference>
<evidence type="ECO:0000313" key="2">
    <source>
        <dbReference type="EMBL" id="KAK9421491.1"/>
    </source>
</evidence>
<gene>
    <name evidence="2" type="ORF">SUNI508_05726</name>
</gene>
<evidence type="ECO:0000259" key="1">
    <source>
        <dbReference type="Pfam" id="PF13577"/>
    </source>
</evidence>
<proteinExistence type="predicted"/>
<comment type="caution">
    <text evidence="2">The sequence shown here is derived from an EMBL/GenBank/DDBJ whole genome shotgun (WGS) entry which is preliminary data.</text>
</comment>
<dbReference type="InterPro" id="IPR037401">
    <property type="entry name" value="SnoaL-like"/>
</dbReference>
<sequence length="230" mass="26871">MTSPIDPQPKVYSHINGSQQEMLDRFAVSEICKGWSVYRDASEWSNYRDLFTEDAHVWTTWSGGKHIDDFIKASKDGKAKGDFIMHRECGTLVDLNPANNRAIGKMKTTITQRFEYEGVPYDVDCDNEFIFFCLRTERGWKAQWYKVFYARDKLVMVGVPTQDSVGKLAKLFTKGELDKYPEGYRYLAVAQHSIGHPIEKKLPTWRNDYYTKMYEAIQDWLEGKDVDLFW</sequence>
<feature type="domain" description="SnoaL-like" evidence="1">
    <location>
        <begin position="20"/>
        <end position="142"/>
    </location>
</feature>
<dbReference type="Pfam" id="PF13577">
    <property type="entry name" value="SnoaL_4"/>
    <property type="match status" value="1"/>
</dbReference>
<protein>
    <submittedName>
        <fullName evidence="2">SnoaL-like domain-containing protein</fullName>
    </submittedName>
</protein>
<accession>A0ABR2V427</accession>
<dbReference type="Gene3D" id="3.10.450.50">
    <property type="match status" value="1"/>
</dbReference>
<dbReference type="InterPro" id="IPR032710">
    <property type="entry name" value="NTF2-like_dom_sf"/>
</dbReference>
<keyword evidence="3" id="KW-1185">Reference proteome</keyword>
<evidence type="ECO:0000313" key="3">
    <source>
        <dbReference type="Proteomes" id="UP001408356"/>
    </source>
</evidence>
<name>A0ABR2V427_9PEZI</name>
<dbReference type="EMBL" id="JARVKF010000179">
    <property type="protein sequence ID" value="KAK9421491.1"/>
    <property type="molecule type" value="Genomic_DNA"/>
</dbReference>
<organism evidence="2 3">
    <name type="scientific">Seiridium unicorne</name>
    <dbReference type="NCBI Taxonomy" id="138068"/>
    <lineage>
        <taxon>Eukaryota</taxon>
        <taxon>Fungi</taxon>
        <taxon>Dikarya</taxon>
        <taxon>Ascomycota</taxon>
        <taxon>Pezizomycotina</taxon>
        <taxon>Sordariomycetes</taxon>
        <taxon>Xylariomycetidae</taxon>
        <taxon>Amphisphaeriales</taxon>
        <taxon>Sporocadaceae</taxon>
        <taxon>Seiridium</taxon>
    </lineage>
</organism>
<dbReference type="Proteomes" id="UP001408356">
    <property type="component" value="Unassembled WGS sequence"/>
</dbReference>
<dbReference type="SUPFAM" id="SSF54427">
    <property type="entry name" value="NTF2-like"/>
    <property type="match status" value="1"/>
</dbReference>